<dbReference type="PROSITE" id="PS50157">
    <property type="entry name" value="ZINC_FINGER_C2H2_2"/>
    <property type="match status" value="2"/>
</dbReference>
<dbReference type="GO" id="GO:0005634">
    <property type="term" value="C:nucleus"/>
    <property type="evidence" value="ECO:0007669"/>
    <property type="project" value="TreeGrafter"/>
</dbReference>
<keyword evidence="3 5" id="KW-0863">Zinc-finger</keyword>
<gene>
    <name evidence="7" type="ORF">O3M35_011210</name>
</gene>
<dbReference type="GO" id="GO:0010468">
    <property type="term" value="P:regulation of gene expression"/>
    <property type="evidence" value="ECO:0007669"/>
    <property type="project" value="TreeGrafter"/>
</dbReference>
<keyword evidence="1" id="KW-0479">Metal-binding</keyword>
<accession>A0AAW1CZW4</accession>
<name>A0AAW1CZW4_9HEMI</name>
<keyword evidence="8" id="KW-1185">Reference proteome</keyword>
<feature type="domain" description="C2H2-type" evidence="6">
    <location>
        <begin position="65"/>
        <end position="92"/>
    </location>
</feature>
<evidence type="ECO:0000256" key="3">
    <source>
        <dbReference type="ARBA" id="ARBA00022771"/>
    </source>
</evidence>
<dbReference type="EMBL" id="JAPXFL010000008">
    <property type="protein sequence ID" value="KAK9502428.1"/>
    <property type="molecule type" value="Genomic_DNA"/>
</dbReference>
<dbReference type="Proteomes" id="UP001461498">
    <property type="component" value="Unassembled WGS sequence"/>
</dbReference>
<evidence type="ECO:0000259" key="6">
    <source>
        <dbReference type="PROSITE" id="PS50157"/>
    </source>
</evidence>
<proteinExistence type="predicted"/>
<sequence>MLSKILFFSQKVLELRDHLYIRLTYSCEPAKFRKRKFQCPDCDKSYKYPCGLYSHRKHECGAKIFQCPVCSRSYKYAWNLTAHRKYECGIEPKFNCLQCPYKAKRKRDLMLHMGIKHGRLFTDN</sequence>
<feature type="domain" description="C2H2-type" evidence="6">
    <location>
        <begin position="37"/>
        <end position="64"/>
    </location>
</feature>
<dbReference type="InterPro" id="IPR013087">
    <property type="entry name" value="Znf_C2H2_type"/>
</dbReference>
<dbReference type="Pfam" id="PF00096">
    <property type="entry name" value="zf-C2H2"/>
    <property type="match status" value="2"/>
</dbReference>
<evidence type="ECO:0000256" key="1">
    <source>
        <dbReference type="ARBA" id="ARBA00022723"/>
    </source>
</evidence>
<dbReference type="SUPFAM" id="SSF57667">
    <property type="entry name" value="beta-beta-alpha zinc fingers"/>
    <property type="match status" value="1"/>
</dbReference>
<evidence type="ECO:0000256" key="2">
    <source>
        <dbReference type="ARBA" id="ARBA00022737"/>
    </source>
</evidence>
<reference evidence="7 8" key="1">
    <citation type="submission" date="2022-12" db="EMBL/GenBank/DDBJ databases">
        <title>Chromosome-level genome assembly of true bugs.</title>
        <authorList>
            <person name="Ma L."/>
            <person name="Li H."/>
        </authorList>
    </citation>
    <scope>NUCLEOTIDE SEQUENCE [LARGE SCALE GENOMIC DNA]</scope>
    <source>
        <strain evidence="7">Lab_2022b</strain>
    </source>
</reference>
<organism evidence="7 8">
    <name type="scientific">Rhynocoris fuscipes</name>
    <dbReference type="NCBI Taxonomy" id="488301"/>
    <lineage>
        <taxon>Eukaryota</taxon>
        <taxon>Metazoa</taxon>
        <taxon>Ecdysozoa</taxon>
        <taxon>Arthropoda</taxon>
        <taxon>Hexapoda</taxon>
        <taxon>Insecta</taxon>
        <taxon>Pterygota</taxon>
        <taxon>Neoptera</taxon>
        <taxon>Paraneoptera</taxon>
        <taxon>Hemiptera</taxon>
        <taxon>Heteroptera</taxon>
        <taxon>Panheteroptera</taxon>
        <taxon>Cimicomorpha</taxon>
        <taxon>Reduviidae</taxon>
        <taxon>Harpactorinae</taxon>
        <taxon>Harpactorini</taxon>
        <taxon>Rhynocoris</taxon>
    </lineage>
</organism>
<dbReference type="SMART" id="SM00355">
    <property type="entry name" value="ZnF_C2H2"/>
    <property type="match status" value="3"/>
</dbReference>
<dbReference type="Gene3D" id="3.30.160.60">
    <property type="entry name" value="Classic Zinc Finger"/>
    <property type="match status" value="1"/>
</dbReference>
<evidence type="ECO:0000313" key="7">
    <source>
        <dbReference type="EMBL" id="KAK9502428.1"/>
    </source>
</evidence>
<dbReference type="InterPro" id="IPR036236">
    <property type="entry name" value="Znf_C2H2_sf"/>
</dbReference>
<dbReference type="AlphaFoldDB" id="A0AAW1CZW4"/>
<protein>
    <recommendedName>
        <fullName evidence="6">C2H2-type domain-containing protein</fullName>
    </recommendedName>
</protein>
<dbReference type="GO" id="GO:0008270">
    <property type="term" value="F:zinc ion binding"/>
    <property type="evidence" value="ECO:0007669"/>
    <property type="project" value="UniProtKB-KW"/>
</dbReference>
<evidence type="ECO:0000313" key="8">
    <source>
        <dbReference type="Proteomes" id="UP001461498"/>
    </source>
</evidence>
<dbReference type="PANTHER" id="PTHR24403:SF67">
    <property type="entry name" value="FI01116P-RELATED"/>
    <property type="match status" value="1"/>
</dbReference>
<comment type="caution">
    <text evidence="7">The sequence shown here is derived from an EMBL/GenBank/DDBJ whole genome shotgun (WGS) entry which is preliminary data.</text>
</comment>
<dbReference type="PANTHER" id="PTHR24403">
    <property type="entry name" value="ZINC FINGER PROTEIN"/>
    <property type="match status" value="1"/>
</dbReference>
<dbReference type="InterPro" id="IPR050688">
    <property type="entry name" value="Zinc_finger/UBP_domain"/>
</dbReference>
<evidence type="ECO:0000256" key="4">
    <source>
        <dbReference type="ARBA" id="ARBA00022833"/>
    </source>
</evidence>
<keyword evidence="2" id="KW-0677">Repeat</keyword>
<keyword evidence="4" id="KW-0862">Zinc</keyword>
<evidence type="ECO:0000256" key="5">
    <source>
        <dbReference type="PROSITE-ProRule" id="PRU00042"/>
    </source>
</evidence>